<dbReference type="EMBL" id="ML178817">
    <property type="protein sequence ID" value="TFL05051.1"/>
    <property type="molecule type" value="Genomic_DNA"/>
</dbReference>
<protein>
    <submittedName>
        <fullName evidence="1">Uncharacterized protein</fullName>
    </submittedName>
</protein>
<accession>A0A5C3QWX6</accession>
<evidence type="ECO:0000313" key="1">
    <source>
        <dbReference type="EMBL" id="TFL05051.1"/>
    </source>
</evidence>
<keyword evidence="2" id="KW-1185">Reference proteome</keyword>
<reference evidence="1 2" key="1">
    <citation type="journal article" date="2019" name="Nat. Ecol. Evol.">
        <title>Megaphylogeny resolves global patterns of mushroom evolution.</title>
        <authorList>
            <person name="Varga T."/>
            <person name="Krizsan K."/>
            <person name="Foldi C."/>
            <person name="Dima B."/>
            <person name="Sanchez-Garcia M."/>
            <person name="Sanchez-Ramirez S."/>
            <person name="Szollosi G.J."/>
            <person name="Szarkandi J.G."/>
            <person name="Papp V."/>
            <person name="Albert L."/>
            <person name="Andreopoulos W."/>
            <person name="Angelini C."/>
            <person name="Antonin V."/>
            <person name="Barry K.W."/>
            <person name="Bougher N.L."/>
            <person name="Buchanan P."/>
            <person name="Buyck B."/>
            <person name="Bense V."/>
            <person name="Catcheside P."/>
            <person name="Chovatia M."/>
            <person name="Cooper J."/>
            <person name="Damon W."/>
            <person name="Desjardin D."/>
            <person name="Finy P."/>
            <person name="Geml J."/>
            <person name="Haridas S."/>
            <person name="Hughes K."/>
            <person name="Justo A."/>
            <person name="Karasinski D."/>
            <person name="Kautmanova I."/>
            <person name="Kiss B."/>
            <person name="Kocsube S."/>
            <person name="Kotiranta H."/>
            <person name="LaButti K.M."/>
            <person name="Lechner B.E."/>
            <person name="Liimatainen K."/>
            <person name="Lipzen A."/>
            <person name="Lukacs Z."/>
            <person name="Mihaltcheva S."/>
            <person name="Morgado L.N."/>
            <person name="Niskanen T."/>
            <person name="Noordeloos M.E."/>
            <person name="Ohm R.A."/>
            <person name="Ortiz-Santana B."/>
            <person name="Ovrebo C."/>
            <person name="Racz N."/>
            <person name="Riley R."/>
            <person name="Savchenko A."/>
            <person name="Shiryaev A."/>
            <person name="Soop K."/>
            <person name="Spirin V."/>
            <person name="Szebenyi C."/>
            <person name="Tomsovsky M."/>
            <person name="Tulloss R.E."/>
            <person name="Uehling J."/>
            <person name="Grigoriev I.V."/>
            <person name="Vagvolgyi C."/>
            <person name="Papp T."/>
            <person name="Martin F.M."/>
            <person name="Miettinen O."/>
            <person name="Hibbett D.S."/>
            <person name="Nagy L.G."/>
        </authorList>
    </citation>
    <scope>NUCLEOTIDE SEQUENCE [LARGE SCALE GENOMIC DNA]</scope>
    <source>
        <strain evidence="1 2">CBS 309.79</strain>
    </source>
</reference>
<dbReference type="Proteomes" id="UP000305067">
    <property type="component" value="Unassembled WGS sequence"/>
</dbReference>
<evidence type="ECO:0000313" key="2">
    <source>
        <dbReference type="Proteomes" id="UP000305067"/>
    </source>
</evidence>
<sequence>MRPAGMLTKADCTGVLRVLMPNPDGSIRNPCLAHIGLQDITFDPVALLQVVEARLNPCLSLTSRRPTFKSLGMNYHNFVEREGAERNLLYTYGEILEEQLSKYEDDGFVLDYDAEFWWNGLDA</sequence>
<name>A0A5C3QWX6_9AGAR</name>
<organism evidence="1 2">
    <name type="scientific">Pterulicium gracile</name>
    <dbReference type="NCBI Taxonomy" id="1884261"/>
    <lineage>
        <taxon>Eukaryota</taxon>
        <taxon>Fungi</taxon>
        <taxon>Dikarya</taxon>
        <taxon>Basidiomycota</taxon>
        <taxon>Agaricomycotina</taxon>
        <taxon>Agaricomycetes</taxon>
        <taxon>Agaricomycetidae</taxon>
        <taxon>Agaricales</taxon>
        <taxon>Pleurotineae</taxon>
        <taxon>Pterulaceae</taxon>
        <taxon>Pterulicium</taxon>
    </lineage>
</organism>
<dbReference type="AlphaFoldDB" id="A0A5C3QWX6"/>
<gene>
    <name evidence="1" type="ORF">BDV98DRAFT_561379</name>
</gene>
<proteinExistence type="predicted"/>